<reference evidence="2" key="1">
    <citation type="journal article" date="2019" name="Int. J. Syst. Evol. Microbiol.">
        <title>The Global Catalogue of Microorganisms (GCM) 10K type strain sequencing project: providing services to taxonomists for standard genome sequencing and annotation.</title>
        <authorList>
            <consortium name="The Broad Institute Genomics Platform"/>
            <consortium name="The Broad Institute Genome Sequencing Center for Infectious Disease"/>
            <person name="Wu L."/>
            <person name="Ma J."/>
        </authorList>
    </citation>
    <scope>NUCLEOTIDE SEQUENCE [LARGE SCALE GENOMIC DNA]</scope>
    <source>
        <strain evidence="2">CCUG 62952</strain>
    </source>
</reference>
<dbReference type="Proteomes" id="UP001596978">
    <property type="component" value="Unassembled WGS sequence"/>
</dbReference>
<name>A0ABW3CX93_9FLAO</name>
<dbReference type="PANTHER" id="PTHR41913">
    <property type="entry name" value="DUF1684 DOMAIN-CONTAINING PROTEIN"/>
    <property type="match status" value="1"/>
</dbReference>
<evidence type="ECO:0000313" key="1">
    <source>
        <dbReference type="EMBL" id="MFD0861467.1"/>
    </source>
</evidence>
<proteinExistence type="predicted"/>
<dbReference type="EMBL" id="JBHTJH010000004">
    <property type="protein sequence ID" value="MFD0861467.1"/>
    <property type="molecule type" value="Genomic_DNA"/>
</dbReference>
<dbReference type="InterPro" id="IPR012467">
    <property type="entry name" value="DUF1684"/>
</dbReference>
<accession>A0ABW3CX93</accession>
<comment type="caution">
    <text evidence="1">The sequence shown here is derived from an EMBL/GenBank/DDBJ whole genome shotgun (WGS) entry which is preliminary data.</text>
</comment>
<dbReference type="PANTHER" id="PTHR41913:SF1">
    <property type="entry name" value="DUF1684 DOMAIN-CONTAINING PROTEIN"/>
    <property type="match status" value="1"/>
</dbReference>
<dbReference type="Pfam" id="PF07920">
    <property type="entry name" value="DUF1684"/>
    <property type="match status" value="1"/>
</dbReference>
<dbReference type="PROSITE" id="PS51257">
    <property type="entry name" value="PROKAR_LIPOPROTEIN"/>
    <property type="match status" value="1"/>
</dbReference>
<dbReference type="RefSeq" id="WP_386404540.1">
    <property type="nucleotide sequence ID" value="NZ_JBHTJH010000004.1"/>
</dbReference>
<gene>
    <name evidence="1" type="ORF">ACFQ1M_04560</name>
</gene>
<protein>
    <submittedName>
        <fullName evidence="1">DUF1684 domain-containing protein</fullName>
    </submittedName>
</protein>
<keyword evidence="2" id="KW-1185">Reference proteome</keyword>
<sequence length="219" mass="25201">MRIFPLMAIVALLFTACKSDKRYHDEVMAATDLQVQDTIDPIADIKAFQNKLNTQFKDKEESPLKESDRLKFEGLEFYDIDLKYRVTAKLELTPLAMPFEMPTTTSRRPLYKQYAIAHFVIDGQPYKLNIYQNQRLMMVEGYEDYLFAPFTDLTNGNGSYGGGRYMDLRMTEDEEITLDFNKTYNPYCAYNAKYSCPIPPAENDLPIAINAGVKAFKKG</sequence>
<organism evidence="1 2">
    <name type="scientific">Sungkyunkwania multivorans</name>
    <dbReference type="NCBI Taxonomy" id="1173618"/>
    <lineage>
        <taxon>Bacteria</taxon>
        <taxon>Pseudomonadati</taxon>
        <taxon>Bacteroidota</taxon>
        <taxon>Flavobacteriia</taxon>
        <taxon>Flavobacteriales</taxon>
        <taxon>Flavobacteriaceae</taxon>
        <taxon>Sungkyunkwania</taxon>
    </lineage>
</organism>
<evidence type="ECO:0000313" key="2">
    <source>
        <dbReference type="Proteomes" id="UP001596978"/>
    </source>
</evidence>